<evidence type="ECO:0000259" key="7">
    <source>
        <dbReference type="Pfam" id="PF04563"/>
    </source>
</evidence>
<protein>
    <recommendedName>
        <fullName evidence="2">DNA-directed RNA polymerase</fullName>
        <ecNumber evidence="2">2.7.7.6</ecNumber>
    </recommendedName>
</protein>
<dbReference type="EMBL" id="JADWDJ010000011">
    <property type="protein sequence ID" value="KAG5273453.1"/>
    <property type="molecule type" value="Genomic_DNA"/>
</dbReference>
<dbReference type="GO" id="GO:0000428">
    <property type="term" value="C:DNA-directed RNA polymerase complex"/>
    <property type="evidence" value="ECO:0007669"/>
    <property type="project" value="UniProtKB-KW"/>
</dbReference>
<dbReference type="GO" id="GO:0032549">
    <property type="term" value="F:ribonucleoside binding"/>
    <property type="evidence" value="ECO:0007669"/>
    <property type="project" value="InterPro"/>
</dbReference>
<dbReference type="Pfam" id="PF04563">
    <property type="entry name" value="RNA_pol_Rpb2_1"/>
    <property type="match status" value="1"/>
</dbReference>
<evidence type="ECO:0000313" key="9">
    <source>
        <dbReference type="Proteomes" id="UP000823561"/>
    </source>
</evidence>
<reference evidence="8" key="1">
    <citation type="submission" date="2020-10" db="EMBL/GenBank/DDBJ databases">
        <title>Chromosome-scale genome assembly of the Allis shad, Alosa alosa.</title>
        <authorList>
            <person name="Margot Z."/>
            <person name="Christophe K."/>
            <person name="Cabau C."/>
            <person name="Louis A."/>
            <person name="Berthelot C."/>
            <person name="Parey E."/>
            <person name="Roest Crollius H."/>
            <person name="Montfort J."/>
            <person name="Robinson-Rechavi M."/>
            <person name="Bucao C."/>
            <person name="Bouchez O."/>
            <person name="Gislard M."/>
            <person name="Lluch J."/>
            <person name="Milhes M."/>
            <person name="Lampietro C."/>
            <person name="Lopez Roques C."/>
            <person name="Donnadieu C."/>
            <person name="Braasch I."/>
            <person name="Desvignes T."/>
            <person name="Postlethwait J."/>
            <person name="Bobe J."/>
            <person name="Guiguen Y."/>
        </authorList>
    </citation>
    <scope>NUCLEOTIDE SEQUENCE</scope>
    <source>
        <strain evidence="8">M-15738</strain>
        <tissue evidence="8">Blood</tissue>
    </source>
</reference>
<evidence type="ECO:0000256" key="1">
    <source>
        <dbReference type="ARBA" id="ARBA00006835"/>
    </source>
</evidence>
<dbReference type="Gene3D" id="3.90.1100.10">
    <property type="match status" value="1"/>
</dbReference>
<name>A0AAV6GE80_9TELE</name>
<keyword evidence="4" id="KW-0808">Transferase</keyword>
<evidence type="ECO:0000256" key="3">
    <source>
        <dbReference type="ARBA" id="ARBA00022478"/>
    </source>
</evidence>
<gene>
    <name evidence="8" type="ORF">AALO_G00151460</name>
</gene>
<dbReference type="Proteomes" id="UP000823561">
    <property type="component" value="Chromosome 11"/>
</dbReference>
<dbReference type="GO" id="GO:0003899">
    <property type="term" value="F:DNA-directed RNA polymerase activity"/>
    <property type="evidence" value="ECO:0007669"/>
    <property type="project" value="UniProtKB-EC"/>
</dbReference>
<evidence type="ECO:0000256" key="6">
    <source>
        <dbReference type="ARBA" id="ARBA00023163"/>
    </source>
</evidence>
<keyword evidence="6" id="KW-0804">Transcription</keyword>
<sequence length="104" mass="12050">MDALQEEFRGMTPQQLAAPVNTVEEKWKLLPAFLKVKGLVKQHIDSFNYFINVEIKKIMKANEKITSDADPMWYLKYLNIYVGMPDVEESFNVTHDQCLHMSVG</sequence>
<dbReference type="AlphaFoldDB" id="A0AAV6GE80"/>
<dbReference type="InterPro" id="IPR015712">
    <property type="entry name" value="DNA-dir_RNA_pol_su2"/>
</dbReference>
<keyword evidence="3" id="KW-0240">DNA-directed RNA polymerase</keyword>
<keyword evidence="5" id="KW-0548">Nucleotidyltransferase</keyword>
<dbReference type="GO" id="GO:0006351">
    <property type="term" value="P:DNA-templated transcription"/>
    <property type="evidence" value="ECO:0007669"/>
    <property type="project" value="InterPro"/>
</dbReference>
<dbReference type="InterPro" id="IPR007644">
    <property type="entry name" value="RNA_pol_bsu_protrusion"/>
</dbReference>
<organism evidence="8 9">
    <name type="scientific">Alosa alosa</name>
    <name type="common">allis shad</name>
    <dbReference type="NCBI Taxonomy" id="278164"/>
    <lineage>
        <taxon>Eukaryota</taxon>
        <taxon>Metazoa</taxon>
        <taxon>Chordata</taxon>
        <taxon>Craniata</taxon>
        <taxon>Vertebrata</taxon>
        <taxon>Euteleostomi</taxon>
        <taxon>Actinopterygii</taxon>
        <taxon>Neopterygii</taxon>
        <taxon>Teleostei</taxon>
        <taxon>Clupei</taxon>
        <taxon>Clupeiformes</taxon>
        <taxon>Clupeoidei</taxon>
        <taxon>Clupeidae</taxon>
        <taxon>Alosa</taxon>
    </lineage>
</organism>
<proteinExistence type="inferred from homology"/>
<dbReference type="PANTHER" id="PTHR20856">
    <property type="entry name" value="DNA-DIRECTED RNA POLYMERASE I SUBUNIT 2"/>
    <property type="match status" value="1"/>
</dbReference>
<evidence type="ECO:0000313" key="8">
    <source>
        <dbReference type="EMBL" id="KAG5273453.1"/>
    </source>
</evidence>
<feature type="domain" description="RNA polymerase beta subunit protrusion" evidence="7">
    <location>
        <begin position="38"/>
        <end position="90"/>
    </location>
</feature>
<dbReference type="SUPFAM" id="SSF64484">
    <property type="entry name" value="beta and beta-prime subunits of DNA dependent RNA-polymerase"/>
    <property type="match status" value="1"/>
</dbReference>
<evidence type="ECO:0000256" key="2">
    <source>
        <dbReference type="ARBA" id="ARBA00012418"/>
    </source>
</evidence>
<dbReference type="EC" id="2.7.7.6" evidence="2"/>
<keyword evidence="9" id="KW-1185">Reference proteome</keyword>
<comment type="similarity">
    <text evidence="1">Belongs to the RNA polymerase beta chain family.</text>
</comment>
<comment type="caution">
    <text evidence="8">The sequence shown here is derived from an EMBL/GenBank/DDBJ whole genome shotgun (WGS) entry which is preliminary data.</text>
</comment>
<accession>A0AAV6GE80</accession>
<evidence type="ECO:0000256" key="5">
    <source>
        <dbReference type="ARBA" id="ARBA00022695"/>
    </source>
</evidence>
<dbReference type="GO" id="GO:0003677">
    <property type="term" value="F:DNA binding"/>
    <property type="evidence" value="ECO:0007669"/>
    <property type="project" value="InterPro"/>
</dbReference>
<evidence type="ECO:0000256" key="4">
    <source>
        <dbReference type="ARBA" id="ARBA00022679"/>
    </source>
</evidence>